<comment type="caution">
    <text evidence="1">The sequence shown here is derived from an EMBL/GenBank/DDBJ whole genome shotgun (WGS) entry which is preliminary data.</text>
</comment>
<proteinExistence type="predicted"/>
<organism evidence="1 2">
    <name type="scientific">Clostridium boliviensis</name>
    <dbReference type="NCBI Taxonomy" id="318465"/>
    <lineage>
        <taxon>Bacteria</taxon>
        <taxon>Bacillati</taxon>
        <taxon>Bacillota</taxon>
        <taxon>Clostridia</taxon>
        <taxon>Eubacteriales</taxon>
        <taxon>Clostridiaceae</taxon>
        <taxon>Clostridium</taxon>
    </lineage>
</organism>
<keyword evidence="2" id="KW-1185">Reference proteome</keyword>
<protein>
    <submittedName>
        <fullName evidence="1">Uncharacterized protein</fullName>
    </submittedName>
</protein>
<sequence length="302" mass="32132">MAKCGVTNIGGGGISSDEVSAAKENVLSGKTYVGTDTGDEIGTGTMENNGSTGNQNLNAGSSFLVKKGYHAQDFSVGANNLASQTSGTASAGQILSGQTAWINGNKVTGNIPLQSGDASSDQVWSTNRTTWGDGNLFFGVRNGHYLNGINWIRSYDAAFVPANIKKGVNIFGVTGTWEGYVPGVNDLYYRGNNMVGFTGGVKFDSGQMTIDYYTVDLIANFSLVGKTYLNIQGMEGNSPDNVTIYTKRNSYEVIANWSQPGGGTHNLKPYLYSINISGAQVSGLIKISLHCFNGLIYRIWLS</sequence>
<dbReference type="EMBL" id="JAWONS010000102">
    <property type="protein sequence ID" value="MDW2797052.1"/>
    <property type="molecule type" value="Genomic_DNA"/>
</dbReference>
<gene>
    <name evidence="1" type="ORF">RZO55_05590</name>
</gene>
<accession>A0ABU4GLC4</accession>
<reference evidence="1 2" key="1">
    <citation type="submission" date="2023-10" db="EMBL/GenBank/DDBJ databases">
        <title>A novel Glycoside Hydrolase 43-Like Enzyme from Clostrdium boliviensis is an Endo-xylanase, and a Candidate for Xylooligosaccharides Production from Different Xylan Substrates.</title>
        <authorList>
            <person name="Alvarez M.T."/>
            <person name="Rocabado-Villegas L.R."/>
            <person name="Salas-Veizaga D.M."/>
            <person name="Linares-Pasten J.A."/>
            <person name="Gudmundsdottir E.E."/>
            <person name="Hreggvidsson G.O."/>
            <person name="Adlercreutz P."/>
            <person name="Nordberg Karlsson E."/>
        </authorList>
    </citation>
    <scope>NUCLEOTIDE SEQUENCE [LARGE SCALE GENOMIC DNA]</scope>
    <source>
        <strain evidence="1 2">E-1</strain>
    </source>
</reference>
<dbReference type="RefSeq" id="WP_318063309.1">
    <property type="nucleotide sequence ID" value="NZ_JAWONS010000102.1"/>
</dbReference>
<dbReference type="Proteomes" id="UP001276854">
    <property type="component" value="Unassembled WGS sequence"/>
</dbReference>
<evidence type="ECO:0000313" key="1">
    <source>
        <dbReference type="EMBL" id="MDW2797052.1"/>
    </source>
</evidence>
<name>A0ABU4GLC4_9CLOT</name>
<evidence type="ECO:0000313" key="2">
    <source>
        <dbReference type="Proteomes" id="UP001276854"/>
    </source>
</evidence>